<evidence type="ECO:0008006" key="5">
    <source>
        <dbReference type="Google" id="ProtNLM"/>
    </source>
</evidence>
<evidence type="ECO:0000256" key="2">
    <source>
        <dbReference type="SAM" id="SignalP"/>
    </source>
</evidence>
<keyword evidence="4" id="KW-1185">Reference proteome</keyword>
<feature type="signal peptide" evidence="2">
    <location>
        <begin position="1"/>
        <end position="18"/>
    </location>
</feature>
<evidence type="ECO:0000313" key="3">
    <source>
        <dbReference type="EMBL" id="TKR72278.1"/>
    </source>
</evidence>
<keyword evidence="2" id="KW-0732">Signal</keyword>
<organism evidence="3 4">
    <name type="scientific">Steinernema carpocapsae</name>
    <name type="common">Entomopathogenic nematode</name>
    <dbReference type="NCBI Taxonomy" id="34508"/>
    <lineage>
        <taxon>Eukaryota</taxon>
        <taxon>Metazoa</taxon>
        <taxon>Ecdysozoa</taxon>
        <taxon>Nematoda</taxon>
        <taxon>Chromadorea</taxon>
        <taxon>Rhabditida</taxon>
        <taxon>Tylenchina</taxon>
        <taxon>Panagrolaimomorpha</taxon>
        <taxon>Strongyloidoidea</taxon>
        <taxon>Steinernematidae</taxon>
        <taxon>Steinernema</taxon>
    </lineage>
</organism>
<keyword evidence="1" id="KW-0812">Transmembrane</keyword>
<dbReference type="EMBL" id="AZBU02000006">
    <property type="protein sequence ID" value="TKR72278.1"/>
    <property type="molecule type" value="Genomic_DNA"/>
</dbReference>
<keyword evidence="1" id="KW-1133">Transmembrane helix</keyword>
<reference evidence="3 4" key="2">
    <citation type="journal article" date="2019" name="G3 (Bethesda)">
        <title>Hybrid Assembly of the Genome of the Entomopathogenic Nematode Steinernema carpocapsae Identifies the X-Chromosome.</title>
        <authorList>
            <person name="Serra L."/>
            <person name="Macchietto M."/>
            <person name="Macias-Munoz A."/>
            <person name="McGill C.J."/>
            <person name="Rodriguez I.M."/>
            <person name="Rodriguez B."/>
            <person name="Murad R."/>
            <person name="Mortazavi A."/>
        </authorList>
    </citation>
    <scope>NUCLEOTIDE SEQUENCE [LARGE SCALE GENOMIC DNA]</scope>
    <source>
        <strain evidence="3 4">ALL</strain>
    </source>
</reference>
<gene>
    <name evidence="3" type="ORF">L596_019752</name>
</gene>
<evidence type="ECO:0000256" key="1">
    <source>
        <dbReference type="SAM" id="Phobius"/>
    </source>
</evidence>
<dbReference type="AlphaFoldDB" id="A0A4U5MRP4"/>
<keyword evidence="1" id="KW-0472">Membrane</keyword>
<reference evidence="3 4" key="1">
    <citation type="journal article" date="2015" name="Genome Biol.">
        <title>Comparative genomics of Steinernema reveals deeply conserved gene regulatory networks.</title>
        <authorList>
            <person name="Dillman A.R."/>
            <person name="Macchietto M."/>
            <person name="Porter C.F."/>
            <person name="Rogers A."/>
            <person name="Williams B."/>
            <person name="Antoshechkin I."/>
            <person name="Lee M.M."/>
            <person name="Goodwin Z."/>
            <person name="Lu X."/>
            <person name="Lewis E.E."/>
            <person name="Goodrich-Blair H."/>
            <person name="Stock S.P."/>
            <person name="Adams B.J."/>
            <person name="Sternberg P.W."/>
            <person name="Mortazavi A."/>
        </authorList>
    </citation>
    <scope>NUCLEOTIDE SEQUENCE [LARGE SCALE GENOMIC DNA]</scope>
    <source>
        <strain evidence="3 4">ALL</strain>
    </source>
</reference>
<protein>
    <recommendedName>
        <fullName evidence="5">Serpentine receptor class gamma</fullName>
    </recommendedName>
</protein>
<comment type="caution">
    <text evidence="3">The sequence shown here is derived from an EMBL/GenBank/DDBJ whole genome shotgun (WGS) entry which is preliminary data.</text>
</comment>
<proteinExistence type="predicted"/>
<evidence type="ECO:0000313" key="4">
    <source>
        <dbReference type="Proteomes" id="UP000298663"/>
    </source>
</evidence>
<feature type="transmembrane region" description="Helical" evidence="1">
    <location>
        <begin position="88"/>
        <end position="108"/>
    </location>
</feature>
<sequence>MEGLSPLLMLFLSTFILAVDHFKTATVWILVLADVVSYPMGRVYTRIDQIASFWSKWFYDAATIGIFSHRMALLVYPSRAMLHRKLALFIVFAETVVPFLMVGVFQGLNLMNMVRTAGPNGLGQQGNLKNT</sequence>
<dbReference type="Proteomes" id="UP000298663">
    <property type="component" value="Unassembled WGS sequence"/>
</dbReference>
<feature type="chain" id="PRO_5020655721" description="Serpentine receptor class gamma" evidence="2">
    <location>
        <begin position="19"/>
        <end position="131"/>
    </location>
</feature>
<accession>A0A4U5MRP4</accession>
<name>A0A4U5MRP4_STECR</name>